<name>A0A8H9HC88_9ACTO</name>
<evidence type="ECO:0000256" key="1">
    <source>
        <dbReference type="SAM" id="MobiDB-lite"/>
    </source>
</evidence>
<sequence>MLKSGFGRQHAAKRPADDNRLGRIRQVDGAARPQHVAHGQQVGQRSLAGAAQAQVPTAQGPMARSKLPEDPARLHLALSHAPDCEDLQARRGDASTAREGLWGQHHLWFTALRQPAGTRTPADLAKFEDSFF</sequence>
<dbReference type="EMBL" id="BMNJ01000001">
    <property type="protein sequence ID" value="GGO95148.1"/>
    <property type="molecule type" value="Genomic_DNA"/>
</dbReference>
<dbReference type="Proteomes" id="UP000614239">
    <property type="component" value="Unassembled WGS sequence"/>
</dbReference>
<reference evidence="2" key="2">
    <citation type="submission" date="2020-09" db="EMBL/GenBank/DDBJ databases">
        <authorList>
            <person name="Sun Q."/>
            <person name="Zhou Y."/>
        </authorList>
    </citation>
    <scope>NUCLEOTIDE SEQUENCE</scope>
    <source>
        <strain evidence="2">CGMCC 4.7372</strain>
    </source>
</reference>
<reference evidence="2" key="1">
    <citation type="journal article" date="2014" name="Int. J. Syst. Evol. Microbiol.">
        <title>Complete genome sequence of Corynebacterium casei LMG S-19264T (=DSM 44701T), isolated from a smear-ripened cheese.</title>
        <authorList>
            <consortium name="US DOE Joint Genome Institute (JGI-PGF)"/>
            <person name="Walter F."/>
            <person name="Albersmeier A."/>
            <person name="Kalinowski J."/>
            <person name="Ruckert C."/>
        </authorList>
    </citation>
    <scope>NUCLEOTIDE SEQUENCE</scope>
    <source>
        <strain evidence="2">CGMCC 4.7372</strain>
    </source>
</reference>
<proteinExistence type="predicted"/>
<gene>
    <name evidence="2" type="ORF">GCM10011612_02290</name>
</gene>
<organism evidence="2 3">
    <name type="scientific">Actinomyces gaoshouyii</name>
    <dbReference type="NCBI Taxonomy" id="1960083"/>
    <lineage>
        <taxon>Bacteria</taxon>
        <taxon>Bacillati</taxon>
        <taxon>Actinomycetota</taxon>
        <taxon>Actinomycetes</taxon>
        <taxon>Actinomycetales</taxon>
        <taxon>Actinomycetaceae</taxon>
        <taxon>Actinomyces</taxon>
    </lineage>
</organism>
<dbReference type="AlphaFoldDB" id="A0A8H9HC88"/>
<protein>
    <submittedName>
        <fullName evidence="2">Uncharacterized protein</fullName>
    </submittedName>
</protein>
<evidence type="ECO:0000313" key="2">
    <source>
        <dbReference type="EMBL" id="GGO95148.1"/>
    </source>
</evidence>
<comment type="caution">
    <text evidence="2">The sequence shown here is derived from an EMBL/GenBank/DDBJ whole genome shotgun (WGS) entry which is preliminary data.</text>
</comment>
<accession>A0A8H9HC88</accession>
<evidence type="ECO:0000313" key="3">
    <source>
        <dbReference type="Proteomes" id="UP000614239"/>
    </source>
</evidence>
<feature type="region of interest" description="Disordered" evidence="1">
    <location>
        <begin position="1"/>
        <end position="74"/>
    </location>
</feature>
<keyword evidence="3" id="KW-1185">Reference proteome</keyword>